<comment type="subcellular location">
    <subcellularLocation>
        <location evidence="2">Secreted</location>
        <location evidence="2">Extracellular space</location>
        <location evidence="2">Apoplast</location>
    </subcellularLocation>
</comment>
<evidence type="ECO:0000256" key="10">
    <source>
        <dbReference type="ARBA" id="ARBA00023295"/>
    </source>
</evidence>
<evidence type="ECO:0000313" key="14">
    <source>
        <dbReference type="Proteomes" id="UP001642360"/>
    </source>
</evidence>
<sequence>MKFSNLQINTCNGMMCGKTFAGPNSPNKPSMWTENWTTYYQVYGQNTTLRSAEDIAFHTALFIANKSGSFINYYMYHGGTNFGRTASAYVITSYYDQAPLDEYAVKLCSRTLLFGVPANLSLGPLQEAYIFHGESEECAAFLVNANGRQNVVVQFQNSSYELPPKSISILPDCKTVAFNTAKASFQSVSTQFNTRSMLPAMQFDSAESWGAFKEAVPKFEDTTVRSDTLLEQMNTTKDASDYLWYTFRVQHNSSEAQSVLSVNSLGHVLHAFVNEALVGSSHGTHQNSNFTLKSTVSLINGMNNISLLSAMVGLPGLLKADSSAGETNAAAPEDRRITARDSGPFLEHKAAGPHQVSIQDTQGSTDFTNYSWGYQVGLLGEMLQVYTNEGSSKVQWSKFNSSSQPVTWYKTVFNAPNGNDPVALDLGSMGKGEVWVNGQSIGRYWVSFHTSAGSPSQTWYNVPRSFLKPTGNLLVLFDEEYGNPLGISIDTISITKVCGHVSDSNPPPVISWKGQKPSEMRHEEHHGRRPKIQLHCPPRRNISKILFASFGNPSGDCKNYAVGSCHSANSRAIVEQVRSSIFCPMIIPSPSTIRLSREWKT</sequence>
<gene>
    <name evidence="13" type="ORF">ILEXP_LOCUS38151</name>
</gene>
<organism evidence="13 14">
    <name type="scientific">Ilex paraguariensis</name>
    <name type="common">yerba mate</name>
    <dbReference type="NCBI Taxonomy" id="185542"/>
    <lineage>
        <taxon>Eukaryota</taxon>
        <taxon>Viridiplantae</taxon>
        <taxon>Streptophyta</taxon>
        <taxon>Embryophyta</taxon>
        <taxon>Tracheophyta</taxon>
        <taxon>Spermatophyta</taxon>
        <taxon>Magnoliopsida</taxon>
        <taxon>eudicotyledons</taxon>
        <taxon>Gunneridae</taxon>
        <taxon>Pentapetalae</taxon>
        <taxon>asterids</taxon>
        <taxon>campanulids</taxon>
        <taxon>Aquifoliales</taxon>
        <taxon>Aquifoliaceae</taxon>
        <taxon>Ilex</taxon>
    </lineage>
</organism>
<dbReference type="PRINTS" id="PR00742">
    <property type="entry name" value="GLHYDRLASE35"/>
</dbReference>
<dbReference type="Gene3D" id="2.60.120.260">
    <property type="entry name" value="Galactose-binding domain-like"/>
    <property type="match status" value="1"/>
</dbReference>
<evidence type="ECO:0000256" key="6">
    <source>
        <dbReference type="ARBA" id="ARBA00022525"/>
    </source>
</evidence>
<dbReference type="AlphaFoldDB" id="A0ABC8TH90"/>
<evidence type="ECO:0000256" key="3">
    <source>
        <dbReference type="ARBA" id="ARBA00009809"/>
    </source>
</evidence>
<dbReference type="GO" id="GO:0004565">
    <property type="term" value="F:beta-galactosidase activity"/>
    <property type="evidence" value="ECO:0007669"/>
    <property type="project" value="UniProtKB-EC"/>
</dbReference>
<evidence type="ECO:0000256" key="8">
    <source>
        <dbReference type="ARBA" id="ARBA00022801"/>
    </source>
</evidence>
<dbReference type="InterPro" id="IPR001944">
    <property type="entry name" value="Glycoside_Hdrlase_35"/>
</dbReference>
<name>A0ABC8TH90_9AQUA</name>
<evidence type="ECO:0000256" key="4">
    <source>
        <dbReference type="ARBA" id="ARBA00012756"/>
    </source>
</evidence>
<dbReference type="EMBL" id="CAUOFW020005147">
    <property type="protein sequence ID" value="CAK9168741.1"/>
    <property type="molecule type" value="Genomic_DNA"/>
</dbReference>
<dbReference type="EC" id="3.2.1.23" evidence="4"/>
<comment type="caution">
    <text evidence="13">The sequence shown here is derived from an EMBL/GenBank/DDBJ whole genome shotgun (WGS) entry which is preliminary data.</text>
</comment>
<keyword evidence="5" id="KW-0052">Apoplast</keyword>
<dbReference type="Pfam" id="PF17834">
    <property type="entry name" value="GHD"/>
    <property type="match status" value="1"/>
</dbReference>
<dbReference type="InterPro" id="IPR000922">
    <property type="entry name" value="Lectin_gal-bd_dom"/>
</dbReference>
<dbReference type="Pfam" id="PF01301">
    <property type="entry name" value="Glyco_hydro_35"/>
    <property type="match status" value="1"/>
</dbReference>
<keyword evidence="10" id="KW-0326">Glycosidase</keyword>
<reference evidence="13 14" key="1">
    <citation type="submission" date="2024-02" db="EMBL/GenBank/DDBJ databases">
        <authorList>
            <person name="Vignale AGUSTIN F."/>
            <person name="Sosa J E."/>
            <person name="Modenutti C."/>
        </authorList>
    </citation>
    <scope>NUCLEOTIDE SEQUENCE [LARGE SCALE GENOMIC DNA]</scope>
</reference>
<comment type="similarity">
    <text evidence="3 11">Belongs to the glycosyl hydrolase 35 family.</text>
</comment>
<keyword evidence="9" id="KW-0325">Glycoprotein</keyword>
<keyword evidence="7" id="KW-0732">Signal</keyword>
<dbReference type="InterPro" id="IPR008979">
    <property type="entry name" value="Galactose-bd-like_sf"/>
</dbReference>
<dbReference type="Gene3D" id="3.20.20.80">
    <property type="entry name" value="Glycosidases"/>
    <property type="match status" value="1"/>
</dbReference>
<dbReference type="Proteomes" id="UP001642360">
    <property type="component" value="Unassembled WGS sequence"/>
</dbReference>
<dbReference type="InterPro" id="IPR048913">
    <property type="entry name" value="BetaGal_gal-bd"/>
</dbReference>
<evidence type="ECO:0000256" key="5">
    <source>
        <dbReference type="ARBA" id="ARBA00022523"/>
    </source>
</evidence>
<evidence type="ECO:0000256" key="11">
    <source>
        <dbReference type="RuleBase" id="RU003679"/>
    </source>
</evidence>
<evidence type="ECO:0000313" key="13">
    <source>
        <dbReference type="EMBL" id="CAK9168741.1"/>
    </source>
</evidence>
<evidence type="ECO:0000256" key="9">
    <source>
        <dbReference type="ARBA" id="ARBA00023180"/>
    </source>
</evidence>
<evidence type="ECO:0000256" key="1">
    <source>
        <dbReference type="ARBA" id="ARBA00001412"/>
    </source>
</evidence>
<keyword evidence="14" id="KW-1185">Reference proteome</keyword>
<protein>
    <recommendedName>
        <fullName evidence="4">beta-galactosidase</fullName>
        <ecNumber evidence="4">3.2.1.23</ecNumber>
    </recommendedName>
</protein>
<keyword evidence="8" id="KW-0378">Hydrolase</keyword>
<dbReference type="CDD" id="cd22842">
    <property type="entry name" value="Gal_Rha_Lectin_BGal"/>
    <property type="match status" value="1"/>
</dbReference>
<keyword evidence="6" id="KW-0964">Secreted</keyword>
<dbReference type="SUPFAM" id="SSF51445">
    <property type="entry name" value="(Trans)glycosidases"/>
    <property type="match status" value="1"/>
</dbReference>
<comment type="catalytic activity">
    <reaction evidence="1">
        <text>Hydrolysis of terminal non-reducing beta-D-galactose residues in beta-D-galactosides.</text>
        <dbReference type="EC" id="3.2.1.23"/>
    </reaction>
</comment>
<dbReference type="Pfam" id="PF21467">
    <property type="entry name" value="BetaGal_gal-bd"/>
    <property type="match status" value="1"/>
</dbReference>
<dbReference type="GO" id="GO:0048046">
    <property type="term" value="C:apoplast"/>
    <property type="evidence" value="ECO:0007669"/>
    <property type="project" value="UniProtKB-SubCell"/>
</dbReference>
<proteinExistence type="inferred from homology"/>
<dbReference type="FunFam" id="2.60.120.260:FF:000050">
    <property type="entry name" value="Beta-galactosidase"/>
    <property type="match status" value="1"/>
</dbReference>
<dbReference type="PROSITE" id="PS50228">
    <property type="entry name" value="SUEL_LECTIN"/>
    <property type="match status" value="1"/>
</dbReference>
<dbReference type="InterPro" id="IPR031330">
    <property type="entry name" value="Gly_Hdrlase_35_cat"/>
</dbReference>
<evidence type="ECO:0000259" key="12">
    <source>
        <dbReference type="PROSITE" id="PS50228"/>
    </source>
</evidence>
<evidence type="ECO:0000256" key="2">
    <source>
        <dbReference type="ARBA" id="ARBA00004271"/>
    </source>
</evidence>
<feature type="domain" description="SUEL-type lectin" evidence="12">
    <location>
        <begin position="529"/>
        <end position="576"/>
    </location>
</feature>
<dbReference type="InterPro" id="IPR017853">
    <property type="entry name" value="GH"/>
</dbReference>
<dbReference type="SUPFAM" id="SSF49785">
    <property type="entry name" value="Galactose-binding domain-like"/>
    <property type="match status" value="2"/>
</dbReference>
<accession>A0ABC8TH90</accession>
<evidence type="ECO:0000256" key="7">
    <source>
        <dbReference type="ARBA" id="ARBA00022729"/>
    </source>
</evidence>
<dbReference type="PANTHER" id="PTHR23421">
    <property type="entry name" value="BETA-GALACTOSIDASE RELATED"/>
    <property type="match status" value="1"/>
</dbReference>
<dbReference type="InterPro" id="IPR041392">
    <property type="entry name" value="GHD"/>
</dbReference>